<comment type="subcellular location">
    <subcellularLocation>
        <location evidence="1">Nucleus</location>
    </subcellularLocation>
</comment>
<dbReference type="InterPro" id="IPR045138">
    <property type="entry name" value="MeCP2/MBD4"/>
</dbReference>
<feature type="compositionally biased region" description="Basic and acidic residues" evidence="3">
    <location>
        <begin position="432"/>
        <end position="446"/>
    </location>
</feature>
<dbReference type="SUPFAM" id="SSF48150">
    <property type="entry name" value="DNA-glycosylase"/>
    <property type="match status" value="1"/>
</dbReference>
<dbReference type="EMBL" id="FWEW01000537">
    <property type="protein sequence ID" value="SLM35109.1"/>
    <property type="molecule type" value="Genomic_DNA"/>
</dbReference>
<feature type="compositionally biased region" description="Basic and acidic residues" evidence="3">
    <location>
        <begin position="573"/>
        <end position="586"/>
    </location>
</feature>
<feature type="compositionally biased region" description="Basic residues" evidence="3">
    <location>
        <begin position="471"/>
        <end position="480"/>
    </location>
</feature>
<feature type="region of interest" description="Disordered" evidence="3">
    <location>
        <begin position="732"/>
        <end position="923"/>
    </location>
</feature>
<dbReference type="GO" id="GO:0005634">
    <property type="term" value="C:nucleus"/>
    <property type="evidence" value="ECO:0007669"/>
    <property type="project" value="UniProtKB-SubCell"/>
</dbReference>
<feature type="compositionally biased region" description="Low complexity" evidence="3">
    <location>
        <begin position="912"/>
        <end position="922"/>
    </location>
</feature>
<accession>A0A1W5CWS0</accession>
<dbReference type="Proteomes" id="UP000192927">
    <property type="component" value="Unassembled WGS sequence"/>
</dbReference>
<feature type="region of interest" description="Disordered" evidence="3">
    <location>
        <begin position="1"/>
        <end position="77"/>
    </location>
</feature>
<dbReference type="InterPro" id="IPR011257">
    <property type="entry name" value="DNA_glycosylase"/>
</dbReference>
<evidence type="ECO:0000313" key="5">
    <source>
        <dbReference type="EMBL" id="SLM35109.1"/>
    </source>
</evidence>
<feature type="region of interest" description="Disordered" evidence="3">
    <location>
        <begin position="311"/>
        <end position="587"/>
    </location>
</feature>
<feature type="compositionally biased region" description="Gly residues" evidence="3">
    <location>
        <begin position="1169"/>
        <end position="1182"/>
    </location>
</feature>
<feature type="compositionally biased region" description="Polar residues" evidence="3">
    <location>
        <begin position="184"/>
        <end position="197"/>
    </location>
</feature>
<feature type="compositionally biased region" description="Basic and acidic residues" evidence="3">
    <location>
        <begin position="768"/>
        <end position="789"/>
    </location>
</feature>
<dbReference type="Gene3D" id="1.10.340.30">
    <property type="entry name" value="Hypothetical protein, domain 2"/>
    <property type="match status" value="1"/>
</dbReference>
<proteinExistence type="predicted"/>
<feature type="compositionally biased region" description="Basic and acidic residues" evidence="3">
    <location>
        <begin position="453"/>
        <end position="463"/>
    </location>
</feature>
<feature type="region of interest" description="Disordered" evidence="3">
    <location>
        <begin position="631"/>
        <end position="659"/>
    </location>
</feature>
<dbReference type="AlphaFoldDB" id="A0A1W5CWS0"/>
<feature type="compositionally biased region" description="Polar residues" evidence="3">
    <location>
        <begin position="631"/>
        <end position="643"/>
    </location>
</feature>
<organism evidence="5 6">
    <name type="scientific">Lasallia pustulata</name>
    <dbReference type="NCBI Taxonomy" id="136370"/>
    <lineage>
        <taxon>Eukaryota</taxon>
        <taxon>Fungi</taxon>
        <taxon>Dikarya</taxon>
        <taxon>Ascomycota</taxon>
        <taxon>Pezizomycotina</taxon>
        <taxon>Lecanoromycetes</taxon>
        <taxon>OSLEUM clade</taxon>
        <taxon>Umbilicariomycetidae</taxon>
        <taxon>Umbilicariales</taxon>
        <taxon>Umbilicariaceae</taxon>
        <taxon>Lasallia</taxon>
    </lineage>
</organism>
<name>A0A1W5CWS0_9LECA</name>
<dbReference type="GO" id="GO:0006285">
    <property type="term" value="P:base-excision repair, AP site formation"/>
    <property type="evidence" value="ECO:0007669"/>
    <property type="project" value="UniProtKB-ARBA"/>
</dbReference>
<evidence type="ECO:0000313" key="6">
    <source>
        <dbReference type="Proteomes" id="UP000192927"/>
    </source>
</evidence>
<evidence type="ECO:0000256" key="2">
    <source>
        <dbReference type="ARBA" id="ARBA00023242"/>
    </source>
</evidence>
<feature type="region of interest" description="Disordered" evidence="3">
    <location>
        <begin position="162"/>
        <end position="197"/>
    </location>
</feature>
<feature type="domain" description="HhH-GPD" evidence="4">
    <location>
        <begin position="954"/>
        <end position="1031"/>
    </location>
</feature>
<dbReference type="GO" id="GO:0003824">
    <property type="term" value="F:catalytic activity"/>
    <property type="evidence" value="ECO:0007669"/>
    <property type="project" value="InterPro"/>
</dbReference>
<feature type="region of interest" description="Disordered" evidence="3">
    <location>
        <begin position="1158"/>
        <end position="1214"/>
    </location>
</feature>
<evidence type="ECO:0000259" key="4">
    <source>
        <dbReference type="Pfam" id="PF00730"/>
    </source>
</evidence>
<feature type="compositionally biased region" description="Basic and acidic residues" evidence="3">
    <location>
        <begin position="732"/>
        <end position="761"/>
    </location>
</feature>
<evidence type="ECO:0000256" key="3">
    <source>
        <dbReference type="SAM" id="MobiDB-lite"/>
    </source>
</evidence>
<feature type="compositionally biased region" description="Basic and acidic residues" evidence="3">
    <location>
        <begin position="509"/>
        <end position="526"/>
    </location>
</feature>
<feature type="compositionally biased region" description="Polar residues" evidence="3">
    <location>
        <begin position="10"/>
        <end position="20"/>
    </location>
</feature>
<keyword evidence="6" id="KW-1185">Reference proteome</keyword>
<feature type="compositionally biased region" description="Basic residues" evidence="3">
    <location>
        <begin position="901"/>
        <end position="911"/>
    </location>
</feature>
<protein>
    <submittedName>
        <fullName evidence="5">HhH-GPD domain</fullName>
    </submittedName>
</protein>
<dbReference type="Pfam" id="PF00730">
    <property type="entry name" value="HhH-GPD"/>
    <property type="match status" value="1"/>
</dbReference>
<feature type="compositionally biased region" description="Basic and acidic residues" evidence="3">
    <location>
        <begin position="41"/>
        <end position="50"/>
    </location>
</feature>
<sequence length="1214" mass="134263">MAGPSAVLAGTTNTSTQNNHFKPYLPPSFLRGRTISNLDSRSTKKPEPKPTQKPRRKFKDTTLPSLVKSGDGDTDDEDILGLLDQYNAEGVSTEDLKLWMESAPPDQKLEKARDTQLNPLNVFEARYNTQGISRGDLELWNKRAPPDQKLEAASDTEMDMNEMGMDEMDSGPISRTPKLDFESPQKTAPTETRRASTSLIEQSEHLQVNRFIRRHPFLETSLVRYTTSERRSFERDIYDYARALGLFSSDARKEVLKGRAFCGEEDYNSDNTALEDEVDDSAEMMRRFSTLIVAARERSGSGQLMDVFAVAKEPKQHRRHKKQSTGEPLGSTKAQEDTMDIEVYPLHRGPSEATQKGRSSSKGISSKFFSTGHKPSKKRRRESADEDNPWVMKKPEKEAKKKKSKKVDGQATADDRVDKGVSSGHPVSRLEGYGKDDDILVDKHAATDNLVEGTKEADTKGIEGDLVADTKRRRKRKRKDRSIGAEAMAGAESMNPPEILGNVIITGKGFEDNRPPAVKSRSDHAVNEPLQEQQPSDLAEPALPNDESGDLAVKLKAIRATRKLKKQDKRRAAREQGRKATEKEDAVAVSPLVTKYTKINESNEDFDGHSINQITGLPPPSINELMGITSSRNGYSQRGTASAITHGADEAKSTAEAHRSFLISAERDSDKHAKSADIDDNPQVEQTWKSLDVVAELHALKDFSTKKQGELFDQGQCKYANKQIKDDAKEIKNDLQLEKGPEEKQVDVEHLRKKKAEKEDAANDDDENVKSKEIKHPKNEDIPALREKGFQSPMIHDSAAGLGDLTVSPLRAVVIEKSPIKKEDYPEIPSSAATSPLSSALSSPVLSPVLPPLDYESETDVFQPSRETSEAGGDLSNETRISRSKGKACSESISLPPPRTPSRKSPRKTSSKKSPYFPKSPSENASCIPFPPLSAHSFGLVQETLRHDPFRLLIAVIFLNKTKGSAALPVFYSVMARYPTPASLAAANQADLVQMIQHLGLQNQRAAKCIKLAQAWLDNPPEKGTRHRRLHYPKKDDGKDIKAIDGPISDDDPRIAWEVGHLPGIGAYAIDSWRIFCRDELRGLQSQELPPAVAADDVLTPAEPGRGLEGEWTRVLPRDKELRAYLRWRWLRVGWRWDPLTGEKVRAGREEVEVGENGGVTWEGEGEGKGVWCGGVEGPGGGSERRGAEVAGERTEIEGGVVHGGEDGEDDCLV</sequence>
<dbReference type="InterPro" id="IPR003265">
    <property type="entry name" value="HhH-GPD_domain"/>
</dbReference>
<dbReference type="PANTHER" id="PTHR15074:SF0">
    <property type="entry name" value="METHYL-CPG-BINDING DOMAIN PROTEIN 4-LIKE PROTEIN"/>
    <property type="match status" value="1"/>
</dbReference>
<keyword evidence="2" id="KW-0539">Nucleus</keyword>
<feature type="compositionally biased region" description="Basic and acidic residues" evidence="3">
    <location>
        <begin position="647"/>
        <end position="659"/>
    </location>
</feature>
<feature type="compositionally biased region" description="Low complexity" evidence="3">
    <location>
        <begin position="356"/>
        <end position="370"/>
    </location>
</feature>
<dbReference type="PANTHER" id="PTHR15074">
    <property type="entry name" value="METHYL-CPG-BINDING PROTEIN"/>
    <property type="match status" value="1"/>
</dbReference>
<feature type="compositionally biased region" description="Low complexity" evidence="3">
    <location>
        <begin position="829"/>
        <end position="848"/>
    </location>
</feature>
<reference evidence="6" key="1">
    <citation type="submission" date="2017-03" db="EMBL/GenBank/DDBJ databases">
        <authorList>
            <person name="Sharma R."/>
            <person name="Thines M."/>
        </authorList>
    </citation>
    <scope>NUCLEOTIDE SEQUENCE [LARGE SCALE GENOMIC DNA]</scope>
</reference>
<evidence type="ECO:0000256" key="1">
    <source>
        <dbReference type="ARBA" id="ARBA00004123"/>
    </source>
</evidence>
<feature type="compositionally biased region" description="Basic residues" evidence="3">
    <location>
        <begin position="556"/>
        <end position="572"/>
    </location>
</feature>
<dbReference type="GO" id="GO:0003677">
    <property type="term" value="F:DNA binding"/>
    <property type="evidence" value="ECO:0007669"/>
    <property type="project" value="InterPro"/>
</dbReference>
<feature type="compositionally biased region" description="Basic and acidic residues" evidence="3">
    <location>
        <begin position="1183"/>
        <end position="1197"/>
    </location>
</feature>